<proteinExistence type="predicted"/>
<evidence type="ECO:0000313" key="3">
    <source>
        <dbReference type="Proteomes" id="UP001412067"/>
    </source>
</evidence>
<protein>
    <submittedName>
        <fullName evidence="2">Uncharacterized protein</fullName>
    </submittedName>
</protein>
<accession>A0ABR2LG59</accession>
<feature type="region of interest" description="Disordered" evidence="1">
    <location>
        <begin position="20"/>
        <end position="43"/>
    </location>
</feature>
<evidence type="ECO:0000313" key="2">
    <source>
        <dbReference type="EMBL" id="KAK8940036.1"/>
    </source>
</evidence>
<gene>
    <name evidence="2" type="ORF">KSP40_PGU009328</name>
</gene>
<reference evidence="2 3" key="1">
    <citation type="journal article" date="2022" name="Nat. Plants">
        <title>Genomes of leafy and leafless Platanthera orchids illuminate the evolution of mycoheterotrophy.</title>
        <authorList>
            <person name="Li M.H."/>
            <person name="Liu K.W."/>
            <person name="Li Z."/>
            <person name="Lu H.C."/>
            <person name="Ye Q.L."/>
            <person name="Zhang D."/>
            <person name="Wang J.Y."/>
            <person name="Li Y.F."/>
            <person name="Zhong Z.M."/>
            <person name="Liu X."/>
            <person name="Yu X."/>
            <person name="Liu D.K."/>
            <person name="Tu X.D."/>
            <person name="Liu B."/>
            <person name="Hao Y."/>
            <person name="Liao X.Y."/>
            <person name="Jiang Y.T."/>
            <person name="Sun W.H."/>
            <person name="Chen J."/>
            <person name="Chen Y.Q."/>
            <person name="Ai Y."/>
            <person name="Zhai J.W."/>
            <person name="Wu S.S."/>
            <person name="Zhou Z."/>
            <person name="Hsiao Y.Y."/>
            <person name="Wu W.L."/>
            <person name="Chen Y.Y."/>
            <person name="Lin Y.F."/>
            <person name="Hsu J.L."/>
            <person name="Li C.Y."/>
            <person name="Wang Z.W."/>
            <person name="Zhao X."/>
            <person name="Zhong W.Y."/>
            <person name="Ma X.K."/>
            <person name="Ma L."/>
            <person name="Huang J."/>
            <person name="Chen G.Z."/>
            <person name="Huang M.Z."/>
            <person name="Huang L."/>
            <person name="Peng D.H."/>
            <person name="Luo Y.B."/>
            <person name="Zou S.Q."/>
            <person name="Chen S.P."/>
            <person name="Lan S."/>
            <person name="Tsai W.C."/>
            <person name="Van de Peer Y."/>
            <person name="Liu Z.J."/>
        </authorList>
    </citation>
    <scope>NUCLEOTIDE SEQUENCE [LARGE SCALE GENOMIC DNA]</scope>
    <source>
        <strain evidence="2">Lor288</strain>
    </source>
</reference>
<sequence>MKPKVVFGAAYRSLFAPSPIMEQSKNAPKGSDEGGSSSRISLGEVKDCGDDLLEKLLDLAEDEEARKGTSCILDSVTINDEYDELCGPSFTAARKTVMGGLDTRSTERRGMPYFYGSDAPPIVIGKEEEVGKGLIGDSSKEREQVNQRRVRHKRL</sequence>
<evidence type="ECO:0000256" key="1">
    <source>
        <dbReference type="SAM" id="MobiDB-lite"/>
    </source>
</evidence>
<dbReference type="EMBL" id="JBBWWR010000020">
    <property type="protein sequence ID" value="KAK8940036.1"/>
    <property type="molecule type" value="Genomic_DNA"/>
</dbReference>
<organism evidence="2 3">
    <name type="scientific">Platanthera guangdongensis</name>
    <dbReference type="NCBI Taxonomy" id="2320717"/>
    <lineage>
        <taxon>Eukaryota</taxon>
        <taxon>Viridiplantae</taxon>
        <taxon>Streptophyta</taxon>
        <taxon>Embryophyta</taxon>
        <taxon>Tracheophyta</taxon>
        <taxon>Spermatophyta</taxon>
        <taxon>Magnoliopsida</taxon>
        <taxon>Liliopsida</taxon>
        <taxon>Asparagales</taxon>
        <taxon>Orchidaceae</taxon>
        <taxon>Orchidoideae</taxon>
        <taxon>Orchideae</taxon>
        <taxon>Orchidinae</taxon>
        <taxon>Platanthera</taxon>
    </lineage>
</organism>
<dbReference type="Proteomes" id="UP001412067">
    <property type="component" value="Unassembled WGS sequence"/>
</dbReference>
<name>A0ABR2LG59_9ASPA</name>
<feature type="region of interest" description="Disordered" evidence="1">
    <location>
        <begin position="133"/>
        <end position="155"/>
    </location>
</feature>
<keyword evidence="3" id="KW-1185">Reference proteome</keyword>
<comment type="caution">
    <text evidence="2">The sequence shown here is derived from an EMBL/GenBank/DDBJ whole genome shotgun (WGS) entry which is preliminary data.</text>
</comment>